<accession>A0A8S9ISI3</accession>
<sequence length="63" mass="7307">MIVSKDLMNFTDAILPICMQIHRLEAGLRFSEGDVKSCKRIDAEDGYHQRRSSIFGLKQRRQP</sequence>
<gene>
    <name evidence="1" type="ORF">F2Q70_00006348</name>
</gene>
<dbReference type="AlphaFoldDB" id="A0A8S9ISI3"/>
<organism evidence="1">
    <name type="scientific">Brassica cretica</name>
    <name type="common">Mustard</name>
    <dbReference type="NCBI Taxonomy" id="69181"/>
    <lineage>
        <taxon>Eukaryota</taxon>
        <taxon>Viridiplantae</taxon>
        <taxon>Streptophyta</taxon>
        <taxon>Embryophyta</taxon>
        <taxon>Tracheophyta</taxon>
        <taxon>Spermatophyta</taxon>
        <taxon>Magnoliopsida</taxon>
        <taxon>eudicotyledons</taxon>
        <taxon>Gunneridae</taxon>
        <taxon>Pentapetalae</taxon>
        <taxon>rosids</taxon>
        <taxon>malvids</taxon>
        <taxon>Brassicales</taxon>
        <taxon>Brassicaceae</taxon>
        <taxon>Brassiceae</taxon>
        <taxon>Brassica</taxon>
    </lineage>
</organism>
<dbReference type="EMBL" id="QGKY02001015">
    <property type="protein sequence ID" value="KAF2572575.1"/>
    <property type="molecule type" value="Genomic_DNA"/>
</dbReference>
<name>A0A8S9ISI3_BRACR</name>
<reference evidence="1" key="1">
    <citation type="submission" date="2019-12" db="EMBL/GenBank/DDBJ databases">
        <title>Genome sequencing and annotation of Brassica cretica.</title>
        <authorList>
            <person name="Studholme D.J."/>
            <person name="Sarris P.F."/>
        </authorList>
    </citation>
    <scope>NUCLEOTIDE SEQUENCE</scope>
    <source>
        <strain evidence="1">PFS-102/07</strain>
        <tissue evidence="1">Leaf</tissue>
    </source>
</reference>
<protein>
    <submittedName>
        <fullName evidence="1">Uncharacterized protein</fullName>
    </submittedName>
</protein>
<comment type="caution">
    <text evidence="1">The sequence shown here is derived from an EMBL/GenBank/DDBJ whole genome shotgun (WGS) entry which is preliminary data.</text>
</comment>
<proteinExistence type="predicted"/>
<evidence type="ECO:0000313" key="1">
    <source>
        <dbReference type="EMBL" id="KAF2572575.1"/>
    </source>
</evidence>